<proteinExistence type="predicted"/>
<dbReference type="InterPro" id="IPR014819">
    <property type="entry name" value="PriCT_2"/>
</dbReference>
<sequence>MNMRQFNHGSKQGKVEKPMEHKLDLVSLLEYIDPSYLNYQEWINVGMALKYEGYTASNWDDWSKRDSTRYHPGECFKKWTTFEGTGTPITGATITQMAKDNGWMPRSADREDRELDWNDEIAGDYVVVDKNWIEGKEIHEPAVWNPVQQLTTYLEILFEASENVGYVVDTWQNDEGKYLPTKGAWDRSAGELIQLLNQCNGDIGSVLGDYNPEAGAWIRFNPLDGKGVKNENVTDFRYALVESDTMDIEKQNAIMRELELPIAVLVYSGGKSLHAIVRIDAASYDEYRKRVDYLYNVCKKNGLSIDNQNRNPSRLSRMPGVERNGKKQFIVDTNIGKSGWAEWHEWIEGVNDDLPDPESLTDYWDNMPQLAPPLIEGVLRQGHKMLMAGPSKAGKSFALIELSIAIAEGGKWMGWPCTKGKVLYVNLELDSASCLHRFKDVYSALNWQPNNLGNIDIWNLRGKSVPMDKLAPKLIRRAAKKNYIAVIIDPIYKVLTGDENSADQMAHFTNQFDKIATELGASVIYCHHHSKGSQGGKKSMDRASGSGVFARDPDALIDLVELEVTEALMKQEENKAICAVYQQFFEKFNPDYLEEHVSLDDALNAKAMEEHAKRAIPSQLASAQERTKQAVRSVRIRSAWRVEGTLREYPKFEPVNMWFQYPIHKVDDVGSLKDIEPEGEAPAWKKATNKRKDSAKKERRSKAEEFEEVVKNCNFGEPPTVLDVISWYSSTGKEVAERTVRDWIKKYGYEIDRSIGFRIIKKEDKEDE</sequence>
<feature type="domain" description="Primase C-terminal 2" evidence="2">
    <location>
        <begin position="27"/>
        <end position="98"/>
    </location>
</feature>
<accession>A0A0K2CZ74</accession>
<dbReference type="Pfam" id="PF08707">
    <property type="entry name" value="PriCT_2"/>
    <property type="match status" value="1"/>
</dbReference>
<feature type="compositionally biased region" description="Basic and acidic residues" evidence="1">
    <location>
        <begin position="690"/>
        <end position="703"/>
    </location>
</feature>
<dbReference type="GO" id="GO:0016817">
    <property type="term" value="F:hydrolase activity, acting on acid anhydrides"/>
    <property type="evidence" value="ECO:0007669"/>
    <property type="project" value="InterPro"/>
</dbReference>
<evidence type="ECO:0000256" key="1">
    <source>
        <dbReference type="SAM" id="MobiDB-lite"/>
    </source>
</evidence>
<dbReference type="InterPro" id="IPR038724">
    <property type="entry name" value="RepA"/>
</dbReference>
<dbReference type="InterPro" id="IPR027417">
    <property type="entry name" value="P-loop_NTPase"/>
</dbReference>
<organism evidence="3 4">
    <name type="scientific">Paenibacillus phage Vegas</name>
    <dbReference type="NCBI Taxonomy" id="1636261"/>
    <lineage>
        <taxon>Viruses</taxon>
        <taxon>Duplodnaviria</taxon>
        <taxon>Heunggongvirae</taxon>
        <taxon>Uroviricota</taxon>
        <taxon>Caudoviricetes</taxon>
        <taxon>Gochnauervirinae</taxon>
        <taxon>Vegasvirus</taxon>
        <taxon>Vegasvirus vegas</taxon>
    </lineage>
</organism>
<dbReference type="SUPFAM" id="SSF52540">
    <property type="entry name" value="P-loop containing nucleoside triphosphate hydrolases"/>
    <property type="match status" value="1"/>
</dbReference>
<dbReference type="OrthoDB" id="2230at10239"/>
<name>A0A0K2CZ74_9CAUD</name>
<gene>
    <name evidence="3" type="ORF">VEGAS_72</name>
</gene>
<feature type="region of interest" description="Disordered" evidence="1">
    <location>
        <begin position="683"/>
        <end position="703"/>
    </location>
</feature>
<reference evidence="3 4" key="1">
    <citation type="journal article" date="2015" name="Genome Announc.">
        <title>Complete Genome Sequences of Nine Phages Capable of Infecting Paenibacillus larvae, the Causative Agent of American Foulbrood Disease in Honeybees.</title>
        <authorList>
            <person name="Tsourkas P.K."/>
            <person name="Yost D.G."/>
            <person name="Krohn A."/>
            <person name="LeBlanc L."/>
            <person name="Zhang A."/>
            <person name="Stamereilers C."/>
            <person name="Amy P.S."/>
        </authorList>
    </citation>
    <scope>NUCLEOTIDE SEQUENCE [LARGE SCALE GENOMIC DNA]</scope>
</reference>
<evidence type="ECO:0000313" key="4">
    <source>
        <dbReference type="Proteomes" id="UP000201675"/>
    </source>
</evidence>
<dbReference type="KEGG" id="vg:26623394"/>
<dbReference type="RefSeq" id="YP_009196171.1">
    <property type="nucleotide sequence ID" value="NC_028767.1"/>
</dbReference>
<protein>
    <submittedName>
        <fullName evidence="3">DNA primase</fullName>
    </submittedName>
</protein>
<keyword evidence="4" id="KW-1185">Reference proteome</keyword>
<dbReference type="EMBL" id="KT361654">
    <property type="protein sequence ID" value="ALA12717.1"/>
    <property type="molecule type" value="Genomic_DNA"/>
</dbReference>
<dbReference type="Proteomes" id="UP000201675">
    <property type="component" value="Segment"/>
</dbReference>
<dbReference type="CDD" id="cd01125">
    <property type="entry name" value="RepA_RSF1010_like"/>
    <property type="match status" value="1"/>
</dbReference>
<evidence type="ECO:0000259" key="2">
    <source>
        <dbReference type="Pfam" id="PF08707"/>
    </source>
</evidence>
<evidence type="ECO:0000313" key="3">
    <source>
        <dbReference type="EMBL" id="ALA12717.1"/>
    </source>
</evidence>
<dbReference type="Pfam" id="PF13481">
    <property type="entry name" value="AAA_25"/>
    <property type="match status" value="1"/>
</dbReference>
<dbReference type="Gene3D" id="3.40.50.300">
    <property type="entry name" value="P-loop containing nucleotide triphosphate hydrolases"/>
    <property type="match status" value="1"/>
</dbReference>
<dbReference type="GeneID" id="26623394"/>